<feature type="region of interest" description="Disordered" evidence="1">
    <location>
        <begin position="110"/>
        <end position="136"/>
    </location>
</feature>
<evidence type="ECO:0000313" key="3">
    <source>
        <dbReference type="Proteomes" id="UP001281761"/>
    </source>
</evidence>
<reference evidence="2 3" key="1">
    <citation type="journal article" date="2022" name="bioRxiv">
        <title>Genomics of Preaxostyla Flagellates Illuminates Evolutionary Transitions and the Path Towards Mitochondrial Loss.</title>
        <authorList>
            <person name="Novak L.V.F."/>
            <person name="Treitli S.C."/>
            <person name="Pyrih J."/>
            <person name="Halakuc P."/>
            <person name="Pipaliya S.V."/>
            <person name="Vacek V."/>
            <person name="Brzon O."/>
            <person name="Soukal P."/>
            <person name="Eme L."/>
            <person name="Dacks J.B."/>
            <person name="Karnkowska A."/>
            <person name="Elias M."/>
            <person name="Hampl V."/>
        </authorList>
    </citation>
    <scope>NUCLEOTIDE SEQUENCE [LARGE SCALE GENOMIC DNA]</scope>
    <source>
        <strain evidence="2">NAU3</strain>
        <tissue evidence="2">Gut</tissue>
    </source>
</reference>
<feature type="region of interest" description="Disordered" evidence="1">
    <location>
        <begin position="312"/>
        <end position="412"/>
    </location>
</feature>
<dbReference type="Proteomes" id="UP001281761">
    <property type="component" value="Unassembled WGS sequence"/>
</dbReference>
<feature type="compositionally biased region" description="Basic and acidic residues" evidence="1">
    <location>
        <begin position="337"/>
        <end position="350"/>
    </location>
</feature>
<evidence type="ECO:0000313" key="2">
    <source>
        <dbReference type="EMBL" id="KAK2945391.1"/>
    </source>
</evidence>
<name>A0ABQ9X0S1_9EUKA</name>
<comment type="caution">
    <text evidence="2">The sequence shown here is derived from an EMBL/GenBank/DDBJ whole genome shotgun (WGS) entry which is preliminary data.</text>
</comment>
<sequence>MFFNQLIDQDILENTTQTTPPDMQVASAYSQKPKKTNTKRARQNPFRIRKRLMGMKQASLILNLPPNRNNAMKKTSWRQRELLKNMSRLSPFTHTSQPLYPHLLRPFLQIPHTPSHSQPRQNRRRQSKQQTSWNQRLQARSSSPCSHCTRSPQLVHQLLRPVLRECCALPGQPERTARVAIFLPSLAIAVFCGGLTVLFDCIHLLSGCDEDVSSSKGHREHQVLMRVWLAVVNVFHLSLHSGSEGRHSAAAEIDAGVLEMLQTAFSKESMRNIQHDAVFDETDPQRGSEEQIAVQKDRKMTQVLNRVTELLEADTSLSTTPNPSGTVYARKTQPGSERAERVAHAGRVDQDTTDAGRAGEGFGKDEEDKEENEKDGKEEEAAEGAPTEDTSRTESNSHVVDHVSPIRHADTLQARPRRLPNINNAGLALVEIVSAAVRLNNWAVAQDAHDRAGAATRKRRGADGVAHLGVTQADRERCRELRYTEPVVEKETDEDTIAELAERLQVELTLHALLAELNTIDLTTVLSKTQVLSALSLLYLAASSPVGAAKPRQLNG</sequence>
<feature type="compositionally biased region" description="Basic and acidic residues" evidence="1">
    <location>
        <begin position="362"/>
        <end position="379"/>
    </location>
</feature>
<evidence type="ECO:0000256" key="1">
    <source>
        <dbReference type="SAM" id="MobiDB-lite"/>
    </source>
</evidence>
<accession>A0ABQ9X0S1</accession>
<gene>
    <name evidence="2" type="ORF">BLNAU_19660</name>
</gene>
<feature type="compositionally biased region" description="Polar residues" evidence="1">
    <location>
        <begin position="315"/>
        <end position="325"/>
    </location>
</feature>
<proteinExistence type="predicted"/>
<dbReference type="EMBL" id="JARBJD010000262">
    <property type="protein sequence ID" value="KAK2945391.1"/>
    <property type="molecule type" value="Genomic_DNA"/>
</dbReference>
<protein>
    <submittedName>
        <fullName evidence="2">Uncharacterized protein</fullName>
    </submittedName>
</protein>
<keyword evidence="3" id="KW-1185">Reference proteome</keyword>
<organism evidence="2 3">
    <name type="scientific">Blattamonas nauphoetae</name>
    <dbReference type="NCBI Taxonomy" id="2049346"/>
    <lineage>
        <taxon>Eukaryota</taxon>
        <taxon>Metamonada</taxon>
        <taxon>Preaxostyla</taxon>
        <taxon>Oxymonadida</taxon>
        <taxon>Blattamonas</taxon>
    </lineage>
</organism>